<dbReference type="EMBL" id="JANIGP010000008">
    <property type="protein sequence ID" value="MCY0109266.1"/>
    <property type="molecule type" value="Genomic_DNA"/>
</dbReference>
<dbReference type="SUPFAM" id="SSF49401">
    <property type="entry name" value="Bacterial adhesins"/>
    <property type="match status" value="1"/>
</dbReference>
<evidence type="ECO:0000256" key="2">
    <source>
        <dbReference type="ARBA" id="ARBA00006671"/>
    </source>
</evidence>
<evidence type="ECO:0000313" key="9">
    <source>
        <dbReference type="Proteomes" id="UP001207830"/>
    </source>
</evidence>
<keyword evidence="3 5" id="KW-0732">Signal</keyword>
<dbReference type="Gene3D" id="2.60.40.1090">
    <property type="entry name" value="Fimbrial-type adhesion domain"/>
    <property type="match status" value="1"/>
</dbReference>
<dbReference type="InterPro" id="IPR008966">
    <property type="entry name" value="Adhesion_dom_sf"/>
</dbReference>
<gene>
    <name evidence="8" type="ORF">NQF78_13145</name>
</gene>
<feature type="domain" description="Fimbrial-type adhesion" evidence="6">
    <location>
        <begin position="197"/>
        <end position="328"/>
    </location>
</feature>
<organism evidence="8 9">
    <name type="scientific">Pseudomonas monsensis</name>
    <dbReference type="NCBI Taxonomy" id="2745509"/>
    <lineage>
        <taxon>Bacteria</taxon>
        <taxon>Pseudomonadati</taxon>
        <taxon>Pseudomonadota</taxon>
        <taxon>Gammaproteobacteria</taxon>
        <taxon>Pseudomonadales</taxon>
        <taxon>Pseudomonadaceae</taxon>
        <taxon>Pseudomonas</taxon>
    </lineage>
</organism>
<dbReference type="RefSeq" id="WP_267801699.1">
    <property type="nucleotide sequence ID" value="NZ_JANIGP010000008.1"/>
</dbReference>
<dbReference type="PANTHER" id="PTHR33420:SF3">
    <property type="entry name" value="FIMBRIAL SUBUNIT ELFA"/>
    <property type="match status" value="1"/>
</dbReference>
<evidence type="ECO:0000256" key="5">
    <source>
        <dbReference type="SAM" id="SignalP"/>
    </source>
</evidence>
<dbReference type="Proteomes" id="UP001207830">
    <property type="component" value="Unassembled WGS sequence"/>
</dbReference>
<protein>
    <submittedName>
        <fullName evidence="8">Fimbrial protein</fullName>
    </submittedName>
</protein>
<accession>A0ABT3YUS7</accession>
<feature type="domain" description="MrkD-like receptor binding" evidence="7">
    <location>
        <begin position="56"/>
        <end position="162"/>
    </location>
</feature>
<evidence type="ECO:0000259" key="7">
    <source>
        <dbReference type="Pfam" id="PF22003"/>
    </source>
</evidence>
<evidence type="ECO:0000256" key="1">
    <source>
        <dbReference type="ARBA" id="ARBA00004561"/>
    </source>
</evidence>
<evidence type="ECO:0000313" key="8">
    <source>
        <dbReference type="EMBL" id="MCY0109266.1"/>
    </source>
</evidence>
<comment type="subcellular location">
    <subcellularLocation>
        <location evidence="1">Fimbrium</location>
    </subcellularLocation>
</comment>
<evidence type="ECO:0000256" key="4">
    <source>
        <dbReference type="ARBA" id="ARBA00023263"/>
    </source>
</evidence>
<feature type="chain" id="PRO_5046154188" evidence="5">
    <location>
        <begin position="23"/>
        <end position="329"/>
    </location>
</feature>
<dbReference type="Pfam" id="PF00419">
    <property type="entry name" value="Fimbrial"/>
    <property type="match status" value="1"/>
</dbReference>
<comment type="caution">
    <text evidence="8">The sequence shown here is derived from an EMBL/GenBank/DDBJ whole genome shotgun (WGS) entry which is preliminary data.</text>
</comment>
<dbReference type="InterPro" id="IPR000259">
    <property type="entry name" value="Adhesion_dom_fimbrial"/>
</dbReference>
<sequence>MKYASRVVTAIFTMVVSSAAFADNSAQCWWDPQPQDKTKRYIPLIPAATKTLNLAPIGGRMAYQTFSLRAVTGRVNLFRCPVKIPTITYSFRMDAPLEDGYDDVYRTNIPGVGLRFVDGFLNRALPFEVSYINAVKNARYLPEPLTMELIRTARDVKTGTLNVNIKMIAKVEDWEAAEANITGSIELTSSNYFSGCTGEKRQDIPLGKVAIALLEQQTPRPVGLSVLCTGLLPGSKLPVRIYFEGSNEGSGMLNLTPGGAEGVGVALTTPSGVKLPFNKWGGLAMQWVNTEEDGERYTFDFNAKYARKGSAKITPGRADAALNYILDYN</sequence>
<evidence type="ECO:0000256" key="3">
    <source>
        <dbReference type="ARBA" id="ARBA00022729"/>
    </source>
</evidence>
<dbReference type="PANTHER" id="PTHR33420">
    <property type="entry name" value="FIMBRIAL SUBUNIT ELFA-RELATED"/>
    <property type="match status" value="1"/>
</dbReference>
<keyword evidence="9" id="KW-1185">Reference proteome</keyword>
<dbReference type="InterPro" id="IPR050263">
    <property type="entry name" value="Bact_Fimbrial_Adh_Pro"/>
</dbReference>
<dbReference type="Pfam" id="PF22003">
    <property type="entry name" value="MrkDrd"/>
    <property type="match status" value="1"/>
</dbReference>
<proteinExistence type="inferred from homology"/>
<feature type="signal peptide" evidence="5">
    <location>
        <begin position="1"/>
        <end position="22"/>
    </location>
</feature>
<comment type="similarity">
    <text evidence="2">Belongs to the fimbrial protein family.</text>
</comment>
<dbReference type="InterPro" id="IPR054160">
    <property type="entry name" value="MrkD_recept-bd"/>
</dbReference>
<name>A0ABT3YUS7_9PSED</name>
<dbReference type="InterPro" id="IPR036937">
    <property type="entry name" value="Adhesion_dom_fimbrial_sf"/>
</dbReference>
<evidence type="ECO:0000259" key="6">
    <source>
        <dbReference type="Pfam" id="PF00419"/>
    </source>
</evidence>
<dbReference type="Gene3D" id="2.60.40.3310">
    <property type="match status" value="1"/>
</dbReference>
<reference evidence="8 9" key="1">
    <citation type="submission" date="2022-07" db="EMBL/GenBank/DDBJ databases">
        <title>Characterization of plant growth promoting rhizobacteria (PGPR) for use as bioinoculants in agriculture.</title>
        <authorList>
            <person name="Hassen A.I."/>
            <person name="Pierneef R."/>
        </authorList>
    </citation>
    <scope>NUCLEOTIDE SEQUENCE [LARGE SCALE GENOMIC DNA]</scope>
    <source>
        <strain evidence="8 9">SARCC-3054</strain>
    </source>
</reference>
<keyword evidence="4" id="KW-0281">Fimbrium</keyword>